<protein>
    <submittedName>
        <fullName evidence="2">Uncharacterized protein</fullName>
    </submittedName>
</protein>
<dbReference type="Proteomes" id="UP001341840">
    <property type="component" value="Unassembled WGS sequence"/>
</dbReference>
<evidence type="ECO:0000256" key="1">
    <source>
        <dbReference type="SAM" id="MobiDB-lite"/>
    </source>
</evidence>
<keyword evidence="3" id="KW-1185">Reference proteome</keyword>
<evidence type="ECO:0000313" key="2">
    <source>
        <dbReference type="EMBL" id="MED6122676.1"/>
    </source>
</evidence>
<feature type="compositionally biased region" description="Low complexity" evidence="1">
    <location>
        <begin position="159"/>
        <end position="170"/>
    </location>
</feature>
<dbReference type="EMBL" id="JASCZI010030444">
    <property type="protein sequence ID" value="MED6122676.1"/>
    <property type="molecule type" value="Genomic_DNA"/>
</dbReference>
<gene>
    <name evidence="2" type="ORF">PIB30_042007</name>
</gene>
<evidence type="ECO:0000313" key="3">
    <source>
        <dbReference type="Proteomes" id="UP001341840"/>
    </source>
</evidence>
<feature type="region of interest" description="Disordered" evidence="1">
    <location>
        <begin position="138"/>
        <end position="217"/>
    </location>
</feature>
<feature type="region of interest" description="Disordered" evidence="1">
    <location>
        <begin position="87"/>
        <end position="125"/>
    </location>
</feature>
<accession>A0ABU6RF79</accession>
<name>A0ABU6RF79_9FABA</name>
<organism evidence="2 3">
    <name type="scientific">Stylosanthes scabra</name>
    <dbReference type="NCBI Taxonomy" id="79078"/>
    <lineage>
        <taxon>Eukaryota</taxon>
        <taxon>Viridiplantae</taxon>
        <taxon>Streptophyta</taxon>
        <taxon>Embryophyta</taxon>
        <taxon>Tracheophyta</taxon>
        <taxon>Spermatophyta</taxon>
        <taxon>Magnoliopsida</taxon>
        <taxon>eudicotyledons</taxon>
        <taxon>Gunneridae</taxon>
        <taxon>Pentapetalae</taxon>
        <taxon>rosids</taxon>
        <taxon>fabids</taxon>
        <taxon>Fabales</taxon>
        <taxon>Fabaceae</taxon>
        <taxon>Papilionoideae</taxon>
        <taxon>50 kb inversion clade</taxon>
        <taxon>dalbergioids sensu lato</taxon>
        <taxon>Dalbergieae</taxon>
        <taxon>Pterocarpus clade</taxon>
        <taxon>Stylosanthes</taxon>
    </lineage>
</organism>
<proteinExistence type="predicted"/>
<comment type="caution">
    <text evidence="2">The sequence shown here is derived from an EMBL/GenBank/DDBJ whole genome shotgun (WGS) entry which is preliminary data.</text>
</comment>
<sequence length="217" mass="24931">MKQEKTMAAGLIKTTKMHVEKEGKSNKKAKKDHPLYLNQNMPSPVMRLDPVRTIPFLNMNLIRSRQCLRAWFRIQDGHTLAQAMSSIRKRKNLQKEESRKKRTKQPVQEPPRDPATVSLGNDESNAESASLFVKVHEQYHKQPHQQPPEEEEPPHEQPHQVCQQQQPQQELIDISSNSEVELEPTPNRVLIPKAEPNIVSSPRDRLEAPSQSLVEVV</sequence>
<reference evidence="2 3" key="1">
    <citation type="journal article" date="2023" name="Plants (Basel)">
        <title>Bridging the Gap: Combining Genomics and Transcriptomics Approaches to Understand Stylosanthes scabra, an Orphan Legume from the Brazilian Caatinga.</title>
        <authorList>
            <person name="Ferreira-Neto J.R.C."/>
            <person name="da Silva M.D."/>
            <person name="Binneck E."/>
            <person name="de Melo N.F."/>
            <person name="da Silva R.H."/>
            <person name="de Melo A.L.T.M."/>
            <person name="Pandolfi V."/>
            <person name="Bustamante F.O."/>
            <person name="Brasileiro-Vidal A.C."/>
            <person name="Benko-Iseppon A.M."/>
        </authorList>
    </citation>
    <scope>NUCLEOTIDE SEQUENCE [LARGE SCALE GENOMIC DNA]</scope>
    <source>
        <tissue evidence="2">Leaves</tissue>
    </source>
</reference>
<feature type="region of interest" description="Disordered" evidence="1">
    <location>
        <begin position="1"/>
        <end position="41"/>
    </location>
</feature>